<dbReference type="EMBL" id="WBJX01000001">
    <property type="protein sequence ID" value="KAB1639881.1"/>
    <property type="molecule type" value="Genomic_DNA"/>
</dbReference>
<evidence type="ECO:0000313" key="2">
    <source>
        <dbReference type="EMBL" id="KAB1639881.1"/>
    </source>
</evidence>
<gene>
    <name evidence="2" type="ORF">F8O03_06110</name>
</gene>
<sequence length="119" mass="12871">MDTELTKAIVAGIFAFLASSTGLAFGKRIWARFTGKDAALRGEIDRAHEQVKAAEAKVTLAEAALDRVEHARDQERTARRISQEHASEVRRIAIDAGVPASEIPPYPSSALTMGPLSKE</sequence>
<evidence type="ECO:0000313" key="3">
    <source>
        <dbReference type="Proteomes" id="UP000490386"/>
    </source>
</evidence>
<proteinExistence type="predicted"/>
<organism evidence="2 3">
    <name type="scientific">Pseudoclavibacter terrae</name>
    <dbReference type="NCBI Taxonomy" id="1530195"/>
    <lineage>
        <taxon>Bacteria</taxon>
        <taxon>Bacillati</taxon>
        <taxon>Actinomycetota</taxon>
        <taxon>Actinomycetes</taxon>
        <taxon>Micrococcales</taxon>
        <taxon>Microbacteriaceae</taxon>
        <taxon>Pseudoclavibacter</taxon>
    </lineage>
</organism>
<keyword evidence="3" id="KW-1185">Reference proteome</keyword>
<name>A0A7J5B8B7_9MICO</name>
<dbReference type="AlphaFoldDB" id="A0A7J5B8B7"/>
<dbReference type="RefSeq" id="WP_151423022.1">
    <property type="nucleotide sequence ID" value="NZ_WBJX01000001.1"/>
</dbReference>
<evidence type="ECO:0000256" key="1">
    <source>
        <dbReference type="SAM" id="Coils"/>
    </source>
</evidence>
<keyword evidence="1" id="KW-0175">Coiled coil</keyword>
<accession>A0A7J5B8B7</accession>
<feature type="coiled-coil region" evidence="1">
    <location>
        <begin position="37"/>
        <end position="71"/>
    </location>
</feature>
<reference evidence="2 3" key="1">
    <citation type="submission" date="2019-09" db="EMBL/GenBank/DDBJ databases">
        <title>Phylogeny of genus Pseudoclavibacter and closely related genus.</title>
        <authorList>
            <person name="Li Y."/>
        </authorList>
    </citation>
    <scope>NUCLEOTIDE SEQUENCE [LARGE SCALE GENOMIC DNA]</scope>
    <source>
        <strain evidence="2 3">THG-MD12</strain>
    </source>
</reference>
<comment type="caution">
    <text evidence="2">The sequence shown here is derived from an EMBL/GenBank/DDBJ whole genome shotgun (WGS) entry which is preliminary data.</text>
</comment>
<protein>
    <submittedName>
        <fullName evidence="2">Uncharacterized protein</fullName>
    </submittedName>
</protein>
<dbReference type="Proteomes" id="UP000490386">
    <property type="component" value="Unassembled WGS sequence"/>
</dbReference>